<reference evidence="2 3" key="1">
    <citation type="submission" date="2020-04" db="EMBL/GenBank/DDBJ databases">
        <title>Genome sequence for Sphingorhabdus sp. strain M1.</title>
        <authorList>
            <person name="Park S.-J."/>
        </authorList>
    </citation>
    <scope>NUCLEOTIDE SEQUENCE [LARGE SCALE GENOMIC DNA]</scope>
    <source>
        <strain evidence="2 3">JK6</strain>
    </source>
</reference>
<dbReference type="RefSeq" id="WP_168818430.1">
    <property type="nucleotide sequence ID" value="NZ_CP051217.1"/>
</dbReference>
<dbReference type="EC" id="1.1.1.30" evidence="2"/>
<dbReference type="InterPro" id="IPR020904">
    <property type="entry name" value="Sc_DH/Rdtase_CS"/>
</dbReference>
<evidence type="ECO:0000313" key="2">
    <source>
        <dbReference type="EMBL" id="QJB68588.1"/>
    </source>
</evidence>
<dbReference type="AlphaFoldDB" id="A0A6H2DK66"/>
<evidence type="ECO:0000256" key="1">
    <source>
        <dbReference type="ARBA" id="ARBA00006484"/>
    </source>
</evidence>
<dbReference type="FunFam" id="3.40.50.720:FF:000084">
    <property type="entry name" value="Short-chain dehydrogenase reductase"/>
    <property type="match status" value="1"/>
</dbReference>
<dbReference type="PRINTS" id="PR00080">
    <property type="entry name" value="SDRFAMILY"/>
</dbReference>
<sequence>MFLKGKTALITGSTSGIGGGYAKALAAEGATVMINGFGDKSEIDTLCQELESLSGVKAAYSNADMTKPEEIRQMCADCAEQLGVVDILINNAGIQHVAPVDEFPEDKWDAIMDIICNSAFHTTKAVLPGMKEKGWGRIINTGSMHSTVASPYKSAYNAAKHAILGFSKTVALEVAAQGITVNTISPGYTWTPLIEGQIPNTMKVRGLSREQVINDVLLAPQPTKEFVQIEQIAALAVFLCQENSRSITGANMNIDGGWTAQ</sequence>
<dbReference type="PRINTS" id="PR00081">
    <property type="entry name" value="GDHRDH"/>
</dbReference>
<dbReference type="NCBIfam" id="TIGR01963">
    <property type="entry name" value="PHB_DH"/>
    <property type="match status" value="1"/>
</dbReference>
<dbReference type="PANTHER" id="PTHR42879">
    <property type="entry name" value="3-OXOACYL-(ACYL-CARRIER-PROTEIN) REDUCTASE"/>
    <property type="match status" value="1"/>
</dbReference>
<dbReference type="InterPro" id="IPR011294">
    <property type="entry name" value="3-OHbutyrate_DH"/>
</dbReference>
<gene>
    <name evidence="2" type="ORF">HF685_04215</name>
</gene>
<organism evidence="2 3">
    <name type="scientific">Parasphingorhabdus halotolerans</name>
    <dbReference type="NCBI Taxonomy" id="2725558"/>
    <lineage>
        <taxon>Bacteria</taxon>
        <taxon>Pseudomonadati</taxon>
        <taxon>Pseudomonadota</taxon>
        <taxon>Alphaproteobacteria</taxon>
        <taxon>Sphingomonadales</taxon>
        <taxon>Sphingomonadaceae</taxon>
        <taxon>Parasphingorhabdus</taxon>
    </lineage>
</organism>
<dbReference type="InterPro" id="IPR050259">
    <property type="entry name" value="SDR"/>
</dbReference>
<dbReference type="EMBL" id="CP051217">
    <property type="protein sequence ID" value="QJB68588.1"/>
    <property type="molecule type" value="Genomic_DNA"/>
</dbReference>
<dbReference type="GO" id="GO:0003858">
    <property type="term" value="F:3-hydroxybutyrate dehydrogenase activity"/>
    <property type="evidence" value="ECO:0007669"/>
    <property type="project" value="UniProtKB-EC"/>
</dbReference>
<dbReference type="InterPro" id="IPR002347">
    <property type="entry name" value="SDR_fam"/>
</dbReference>
<comment type="similarity">
    <text evidence="1">Belongs to the short-chain dehydrogenases/reductases (SDR) family.</text>
</comment>
<keyword evidence="3" id="KW-1185">Reference proteome</keyword>
<evidence type="ECO:0000313" key="3">
    <source>
        <dbReference type="Proteomes" id="UP000501600"/>
    </source>
</evidence>
<dbReference type="Pfam" id="PF13561">
    <property type="entry name" value="adh_short_C2"/>
    <property type="match status" value="1"/>
</dbReference>
<dbReference type="NCBIfam" id="NF009093">
    <property type="entry name" value="PRK12429.1"/>
    <property type="match status" value="1"/>
</dbReference>
<name>A0A6H2DK66_9SPHN</name>
<accession>A0A6H2DK66</accession>
<dbReference type="KEGG" id="phao:HF685_04215"/>
<dbReference type="GO" id="GO:0032787">
    <property type="term" value="P:monocarboxylic acid metabolic process"/>
    <property type="evidence" value="ECO:0007669"/>
    <property type="project" value="UniProtKB-ARBA"/>
</dbReference>
<dbReference type="Proteomes" id="UP000501600">
    <property type="component" value="Chromosome"/>
</dbReference>
<dbReference type="Gene3D" id="3.40.50.720">
    <property type="entry name" value="NAD(P)-binding Rossmann-like Domain"/>
    <property type="match status" value="1"/>
</dbReference>
<keyword evidence="2" id="KW-0560">Oxidoreductase</keyword>
<protein>
    <submittedName>
        <fullName evidence="2">3-hydroxybutyrate dehydrogenase</fullName>
        <ecNumber evidence="2">1.1.1.30</ecNumber>
    </submittedName>
</protein>
<dbReference type="PANTHER" id="PTHR42879:SF2">
    <property type="entry name" value="3-OXOACYL-[ACYL-CARRIER-PROTEIN] REDUCTASE FABG"/>
    <property type="match status" value="1"/>
</dbReference>
<dbReference type="PROSITE" id="PS00061">
    <property type="entry name" value="ADH_SHORT"/>
    <property type="match status" value="1"/>
</dbReference>
<dbReference type="SUPFAM" id="SSF51735">
    <property type="entry name" value="NAD(P)-binding Rossmann-fold domains"/>
    <property type="match status" value="1"/>
</dbReference>
<dbReference type="InterPro" id="IPR036291">
    <property type="entry name" value="NAD(P)-bd_dom_sf"/>
</dbReference>
<proteinExistence type="inferred from homology"/>